<proteinExistence type="predicted"/>
<dbReference type="Pfam" id="PF09998">
    <property type="entry name" value="DUF2239"/>
    <property type="match status" value="1"/>
</dbReference>
<keyword evidence="2" id="KW-1185">Reference proteome</keyword>
<reference evidence="2" key="1">
    <citation type="journal article" date="2019" name="Int. J. Syst. Evol. Microbiol.">
        <title>The Global Catalogue of Microorganisms (GCM) 10K type strain sequencing project: providing services to taxonomists for standard genome sequencing and annotation.</title>
        <authorList>
            <consortium name="The Broad Institute Genomics Platform"/>
            <consortium name="The Broad Institute Genome Sequencing Center for Infectious Disease"/>
            <person name="Wu L."/>
            <person name="Ma J."/>
        </authorList>
    </citation>
    <scope>NUCLEOTIDE SEQUENCE [LARGE SCALE GENOMIC DNA]</scope>
    <source>
        <strain evidence="2">CCM 7480</strain>
    </source>
</reference>
<comment type="caution">
    <text evidence="1">The sequence shown here is derived from an EMBL/GenBank/DDBJ whole genome shotgun (WGS) entry which is preliminary data.</text>
</comment>
<dbReference type="RefSeq" id="WP_312548856.1">
    <property type="nucleotide sequence ID" value="NZ_JBHRVV010000001.1"/>
</dbReference>
<dbReference type="InterPro" id="IPR018715">
    <property type="entry name" value="DUF2239"/>
</dbReference>
<gene>
    <name evidence="1" type="ORF">ACFOPH_22080</name>
</gene>
<accession>A0ABV7PSU1</accession>
<dbReference type="EMBL" id="JBHRVV010000001">
    <property type="protein sequence ID" value="MFC3460897.1"/>
    <property type="molecule type" value="Genomic_DNA"/>
</dbReference>
<name>A0ABV7PSU1_9BURK</name>
<evidence type="ECO:0000313" key="2">
    <source>
        <dbReference type="Proteomes" id="UP001595665"/>
    </source>
</evidence>
<dbReference type="Proteomes" id="UP001595665">
    <property type="component" value="Unassembled WGS sequence"/>
</dbReference>
<protein>
    <submittedName>
        <fullName evidence="1">DUF2239 family protein</fullName>
    </submittedName>
</protein>
<sequence length="190" mass="20485">MLPDHCIAFAGTTLLARGPLLDVVRAVKRALDSGVEQSIAVLDLASSRPVEINFIGTEEEVLQRIPRAQPRAAGRPKLGVVAREVTLLPRHWEWLSAQPGGASVALRKLVELASRDARQADAMREARDAAYRFMHELAGDAPGFEEASRALFAGDAARLEQIVADWPADVRAHLLALAQPAFAPADEAQG</sequence>
<evidence type="ECO:0000313" key="1">
    <source>
        <dbReference type="EMBL" id="MFC3460897.1"/>
    </source>
</evidence>
<organism evidence="1 2">
    <name type="scientific">Massilia haematophila</name>
    <dbReference type="NCBI Taxonomy" id="457923"/>
    <lineage>
        <taxon>Bacteria</taxon>
        <taxon>Pseudomonadati</taxon>
        <taxon>Pseudomonadota</taxon>
        <taxon>Betaproteobacteria</taxon>
        <taxon>Burkholderiales</taxon>
        <taxon>Oxalobacteraceae</taxon>
        <taxon>Telluria group</taxon>
        <taxon>Massilia</taxon>
    </lineage>
</organism>